<evidence type="ECO:0000256" key="1">
    <source>
        <dbReference type="ARBA" id="ARBA00022987"/>
    </source>
</evidence>
<proteinExistence type="inferred from homology"/>
<dbReference type="Pfam" id="PF06386">
    <property type="entry name" value="GvpL_GvpF"/>
    <property type="match status" value="1"/>
</dbReference>
<comment type="similarity">
    <text evidence="3">Belongs to the gas vesicle GvpF/GvpL family.</text>
</comment>
<organism evidence="4 5">
    <name type="scientific">Streptomyces cyaneofuscatus</name>
    <dbReference type="NCBI Taxonomy" id="66883"/>
    <lineage>
        <taxon>Bacteria</taxon>
        <taxon>Bacillati</taxon>
        <taxon>Actinomycetota</taxon>
        <taxon>Actinomycetes</taxon>
        <taxon>Kitasatosporales</taxon>
        <taxon>Streptomycetaceae</taxon>
        <taxon>Streptomyces</taxon>
    </lineage>
</organism>
<evidence type="ECO:0000256" key="2">
    <source>
        <dbReference type="ARBA" id="ARBA00035108"/>
    </source>
</evidence>
<keyword evidence="1" id="KW-0304">Gas vesicle</keyword>
<evidence type="ECO:0000313" key="5">
    <source>
        <dbReference type="Proteomes" id="UP001356428"/>
    </source>
</evidence>
<dbReference type="PANTHER" id="PTHR36852:SF1">
    <property type="entry name" value="PROTEIN GVPL 2"/>
    <property type="match status" value="1"/>
</dbReference>
<dbReference type="InterPro" id="IPR009430">
    <property type="entry name" value="GvpL/GvpF"/>
</dbReference>
<dbReference type="EMBL" id="CP109083">
    <property type="protein sequence ID" value="WSB09472.1"/>
    <property type="molecule type" value="Genomic_DNA"/>
</dbReference>
<reference evidence="4 5" key="1">
    <citation type="submission" date="2022-10" db="EMBL/GenBank/DDBJ databases">
        <title>The complete genomes of actinobacterial strains from the NBC collection.</title>
        <authorList>
            <person name="Joergensen T.S."/>
            <person name="Alvarez Arevalo M."/>
            <person name="Sterndorff E.B."/>
            <person name="Faurdal D."/>
            <person name="Vuksanovic O."/>
            <person name="Mourched A.-S."/>
            <person name="Charusanti P."/>
            <person name="Shaw S."/>
            <person name="Blin K."/>
            <person name="Weber T."/>
        </authorList>
    </citation>
    <scope>NUCLEOTIDE SEQUENCE [LARGE SCALE GENOMIC DNA]</scope>
    <source>
        <strain evidence="4 5">NBC 01792</strain>
    </source>
</reference>
<dbReference type="Proteomes" id="UP001356428">
    <property type="component" value="Chromosome"/>
</dbReference>
<keyword evidence="5" id="KW-1185">Reference proteome</keyword>
<comment type="subcellular location">
    <subcellularLocation>
        <location evidence="2">Gas vesicle</location>
    </subcellularLocation>
</comment>
<sequence length="265" mass="27208">MRAEGPGTVEGPGLYVYAVVRAGTPLPRKSGGVGSPPAPLRAVGPGPVAAVVSATPAQLRARRRDLLAHQDLLTQLAASGPVLPMRFGMVAPDEDALRAQLAAAEAGHLAALDRVAGHIEMNVKALPAHDSLAALVAGDATVRRLREATRRRPGYEANVRLGEAVASALARRAGEAGRRALRDLAPMARATAGGPEVPGCALNVSFLVAQDDTDRFRATAERFAAAHRDHVDLRIAGPLPCYSFVEAGAGTDAGGWSAPAPVGGG</sequence>
<evidence type="ECO:0000313" key="4">
    <source>
        <dbReference type="EMBL" id="WSB09472.1"/>
    </source>
</evidence>
<accession>A0ABZ1EZB6</accession>
<protein>
    <submittedName>
        <fullName evidence="4">GvpL/GvpF family gas vesicle protein</fullName>
    </submittedName>
</protein>
<dbReference type="RefSeq" id="WP_326704269.1">
    <property type="nucleotide sequence ID" value="NZ_CP109083.1"/>
</dbReference>
<gene>
    <name evidence="4" type="ORF">OG849_20670</name>
</gene>
<name>A0ABZ1EZB6_9ACTN</name>
<evidence type="ECO:0000256" key="3">
    <source>
        <dbReference type="ARBA" id="ARBA00035643"/>
    </source>
</evidence>
<dbReference type="PANTHER" id="PTHR36852">
    <property type="entry name" value="PROTEIN GVPL 2"/>
    <property type="match status" value="1"/>
</dbReference>